<evidence type="ECO:0000256" key="2">
    <source>
        <dbReference type="SAM" id="SignalP"/>
    </source>
</evidence>
<proteinExistence type="predicted"/>
<feature type="chain" id="PRO_5018569653" evidence="2">
    <location>
        <begin position="23"/>
        <end position="88"/>
    </location>
</feature>
<reference evidence="3 4" key="1">
    <citation type="submission" date="2019-01" db="EMBL/GenBank/DDBJ databases">
        <authorList>
            <person name="Chen W.-M."/>
        </authorList>
    </citation>
    <scope>NUCLEOTIDE SEQUENCE [LARGE SCALE GENOMIC DNA]</scope>
    <source>
        <strain evidence="3 4">TER-1</strain>
    </source>
</reference>
<evidence type="ECO:0000313" key="4">
    <source>
        <dbReference type="Proteomes" id="UP000286997"/>
    </source>
</evidence>
<dbReference type="RefSeq" id="WP_127734166.1">
    <property type="nucleotide sequence ID" value="NZ_SACP01000059.1"/>
</dbReference>
<feature type="compositionally biased region" description="Pro residues" evidence="1">
    <location>
        <begin position="65"/>
        <end position="75"/>
    </location>
</feature>
<dbReference type="EMBL" id="SACP01000059">
    <property type="protein sequence ID" value="RVU12010.1"/>
    <property type="molecule type" value="Genomic_DNA"/>
</dbReference>
<accession>A0A3S2VG16</accession>
<dbReference type="Proteomes" id="UP000286997">
    <property type="component" value="Unassembled WGS sequence"/>
</dbReference>
<keyword evidence="4" id="KW-1185">Reference proteome</keyword>
<dbReference type="AlphaFoldDB" id="A0A3S2VG16"/>
<feature type="signal peptide" evidence="2">
    <location>
        <begin position="1"/>
        <end position="22"/>
    </location>
</feature>
<name>A0A3S2VG16_9HYPH</name>
<evidence type="ECO:0000313" key="3">
    <source>
        <dbReference type="EMBL" id="RVU12010.1"/>
    </source>
</evidence>
<keyword evidence="2" id="KW-0732">Signal</keyword>
<organism evidence="3 4">
    <name type="scientific">Methylobacterium oryzihabitans</name>
    <dbReference type="NCBI Taxonomy" id="2499852"/>
    <lineage>
        <taxon>Bacteria</taxon>
        <taxon>Pseudomonadati</taxon>
        <taxon>Pseudomonadota</taxon>
        <taxon>Alphaproteobacteria</taxon>
        <taxon>Hyphomicrobiales</taxon>
        <taxon>Methylobacteriaceae</taxon>
        <taxon>Methylobacterium</taxon>
    </lineage>
</organism>
<comment type="caution">
    <text evidence="3">The sequence shown here is derived from an EMBL/GenBank/DDBJ whole genome shotgun (WGS) entry which is preliminary data.</text>
</comment>
<gene>
    <name evidence="3" type="ORF">EOE48_28075</name>
</gene>
<protein>
    <submittedName>
        <fullName evidence="3">Uncharacterized protein</fullName>
    </submittedName>
</protein>
<feature type="region of interest" description="Disordered" evidence="1">
    <location>
        <begin position="18"/>
        <end position="88"/>
    </location>
</feature>
<evidence type="ECO:0000256" key="1">
    <source>
        <dbReference type="SAM" id="MobiDB-lite"/>
    </source>
</evidence>
<sequence length="88" mass="8871">MRRAARVILLAATSAAAAQAHANPAAGPRLPQVIEGGRAASPGRADGAVPEPPPVESLRSRLDDPPSPAATPPANPLFADPPAGQSRR</sequence>